<organism evidence="1 2">
    <name type="scientific">Funneliformis caledonium</name>
    <dbReference type="NCBI Taxonomy" id="1117310"/>
    <lineage>
        <taxon>Eukaryota</taxon>
        <taxon>Fungi</taxon>
        <taxon>Fungi incertae sedis</taxon>
        <taxon>Mucoromycota</taxon>
        <taxon>Glomeromycotina</taxon>
        <taxon>Glomeromycetes</taxon>
        <taxon>Glomerales</taxon>
        <taxon>Glomeraceae</taxon>
        <taxon>Funneliformis</taxon>
    </lineage>
</organism>
<dbReference type="EMBL" id="CAJVPQ010028839">
    <property type="protein sequence ID" value="CAG8773813.1"/>
    <property type="molecule type" value="Genomic_DNA"/>
</dbReference>
<gene>
    <name evidence="1" type="ORF">FCALED_LOCUS17700</name>
</gene>
<dbReference type="AlphaFoldDB" id="A0A9N9JCZ4"/>
<sequence length="45" mass="5234">MQQVVESLRAIIIEDNETFQSIIHTENIIESPNDTQYNLASFSMY</sequence>
<proteinExistence type="predicted"/>
<protein>
    <submittedName>
        <fullName evidence="1">4252_t:CDS:1</fullName>
    </submittedName>
</protein>
<evidence type="ECO:0000313" key="1">
    <source>
        <dbReference type="EMBL" id="CAG8773813.1"/>
    </source>
</evidence>
<name>A0A9N9JCZ4_9GLOM</name>
<keyword evidence="2" id="KW-1185">Reference proteome</keyword>
<comment type="caution">
    <text evidence="1">The sequence shown here is derived from an EMBL/GenBank/DDBJ whole genome shotgun (WGS) entry which is preliminary data.</text>
</comment>
<dbReference type="Proteomes" id="UP000789570">
    <property type="component" value="Unassembled WGS sequence"/>
</dbReference>
<reference evidence="1" key="1">
    <citation type="submission" date="2021-06" db="EMBL/GenBank/DDBJ databases">
        <authorList>
            <person name="Kallberg Y."/>
            <person name="Tangrot J."/>
            <person name="Rosling A."/>
        </authorList>
    </citation>
    <scope>NUCLEOTIDE SEQUENCE</scope>
    <source>
        <strain evidence="1">UK204</strain>
    </source>
</reference>
<feature type="non-terminal residue" evidence="1">
    <location>
        <position position="45"/>
    </location>
</feature>
<evidence type="ECO:0000313" key="2">
    <source>
        <dbReference type="Proteomes" id="UP000789570"/>
    </source>
</evidence>
<accession>A0A9N9JCZ4</accession>